<feature type="transmembrane region" description="Helical" evidence="1">
    <location>
        <begin position="80"/>
        <end position="99"/>
    </location>
</feature>
<keyword evidence="1" id="KW-0812">Transmembrane</keyword>
<proteinExistence type="predicted"/>
<keyword evidence="4" id="KW-1185">Reference proteome</keyword>
<accession>A0ABT9CFZ0</accession>
<dbReference type="Proteomes" id="UP001240171">
    <property type="component" value="Unassembled WGS sequence"/>
</dbReference>
<dbReference type="RefSeq" id="WP_305025028.1">
    <property type="nucleotide sequence ID" value="NZ_JAUQTB010000010.1"/>
</dbReference>
<organism evidence="3 4">
    <name type="scientific">Paenibacillus lacisoli</name>
    <dbReference type="NCBI Taxonomy" id="3064525"/>
    <lineage>
        <taxon>Bacteria</taxon>
        <taxon>Bacillati</taxon>
        <taxon>Bacillota</taxon>
        <taxon>Bacilli</taxon>
        <taxon>Bacillales</taxon>
        <taxon>Paenibacillaceae</taxon>
        <taxon>Paenibacillus</taxon>
    </lineage>
</organism>
<evidence type="ECO:0000256" key="1">
    <source>
        <dbReference type="SAM" id="Phobius"/>
    </source>
</evidence>
<evidence type="ECO:0000313" key="3">
    <source>
        <dbReference type="EMBL" id="MDO7907810.1"/>
    </source>
</evidence>
<protein>
    <submittedName>
        <fullName evidence="3">DUF4097 family beta strand repeat-containing protein</fullName>
    </submittedName>
</protein>
<feature type="domain" description="DUF4097" evidence="2">
    <location>
        <begin position="178"/>
        <end position="417"/>
    </location>
</feature>
<reference evidence="3 4" key="1">
    <citation type="submission" date="2023-07" db="EMBL/GenBank/DDBJ databases">
        <title>Paenibacillus sp. JX-17 nov. isolated from soil.</title>
        <authorList>
            <person name="Wan Y."/>
            <person name="Liu B."/>
        </authorList>
    </citation>
    <scope>NUCLEOTIDE SEQUENCE [LARGE SCALE GENOMIC DNA]</scope>
    <source>
        <strain evidence="3 4">JX-17</strain>
    </source>
</reference>
<dbReference type="InterPro" id="IPR025164">
    <property type="entry name" value="Toastrack_DUF4097"/>
</dbReference>
<sequence>MTNRKIRVGRYTASLLLLVMGGLLLWDKLQNTDVMFRLLKWWPAIFICWGVEYILFFLLHIRRMRAAKTKIRFRPDFKGVFLSLLLSASVFIVIEQSHYAHLWNRVSMNLTASSMEFSEAKGESVDKGDLLIPVEEDTAKLVVESVNGDIELRRGLSDDVEVHTELWADEVSASEAAKIAEESQLTASTGKTMTLTPKGQTYGLSGKRQPRMNLTISLPKSKRLNIEVRTTNGSIVLNRVDAADSLLLETGNGGLTVTDTIGKLTATTLNGNVKAHRVTGDIEMKTNRGNMEVGDIRGNVSLSTMVGNIAVARSLYDIHADTKNGNIGIHGADAALDAQSLNGGISISTAYVGGDWNVYSAVGEIKLELPGTSDFKMDGSIGYGTISTNLPLTIEGKTITGTIGTGEYDISVEGNSDLIVNNSGFTPAVPATTPQILQPAR</sequence>
<dbReference type="EMBL" id="JAUQTB010000010">
    <property type="protein sequence ID" value="MDO7907810.1"/>
    <property type="molecule type" value="Genomic_DNA"/>
</dbReference>
<evidence type="ECO:0000313" key="4">
    <source>
        <dbReference type="Proteomes" id="UP001240171"/>
    </source>
</evidence>
<feature type="transmembrane region" description="Helical" evidence="1">
    <location>
        <begin position="41"/>
        <end position="59"/>
    </location>
</feature>
<keyword evidence="1" id="KW-0472">Membrane</keyword>
<gene>
    <name evidence="3" type="ORF">Q5741_15470</name>
</gene>
<comment type="caution">
    <text evidence="3">The sequence shown here is derived from an EMBL/GenBank/DDBJ whole genome shotgun (WGS) entry which is preliminary data.</text>
</comment>
<dbReference type="Pfam" id="PF13349">
    <property type="entry name" value="DUF4097"/>
    <property type="match status" value="1"/>
</dbReference>
<feature type="transmembrane region" description="Helical" evidence="1">
    <location>
        <begin position="12"/>
        <end position="29"/>
    </location>
</feature>
<keyword evidence="1" id="KW-1133">Transmembrane helix</keyword>
<name>A0ABT9CFZ0_9BACL</name>
<evidence type="ECO:0000259" key="2">
    <source>
        <dbReference type="Pfam" id="PF13349"/>
    </source>
</evidence>